<keyword evidence="2 7" id="KW-0808">Transferase</keyword>
<dbReference type="GO" id="GO:0016020">
    <property type="term" value="C:membrane"/>
    <property type="evidence" value="ECO:0007669"/>
    <property type="project" value="UniProtKB-SubCell"/>
</dbReference>
<evidence type="ECO:0000313" key="8">
    <source>
        <dbReference type="Proteomes" id="UP000777438"/>
    </source>
</evidence>
<feature type="domain" description="Glycosyl transferase 64" evidence="6">
    <location>
        <begin position="92"/>
        <end position="337"/>
    </location>
</feature>
<evidence type="ECO:0000259" key="6">
    <source>
        <dbReference type="Pfam" id="PF09258"/>
    </source>
</evidence>
<evidence type="ECO:0000256" key="2">
    <source>
        <dbReference type="ARBA" id="ARBA00022679"/>
    </source>
</evidence>
<dbReference type="OrthoDB" id="1733656at2759"/>
<dbReference type="GO" id="GO:0016757">
    <property type="term" value="F:glycosyltransferase activity"/>
    <property type="evidence" value="ECO:0007669"/>
    <property type="project" value="InterPro"/>
</dbReference>
<dbReference type="PANTHER" id="PTHR48261">
    <property type="entry name" value="ACETYLGLUCOSAMINYLTRANSFERASE"/>
    <property type="match status" value="1"/>
</dbReference>
<dbReference type="PANTHER" id="PTHR48261:SF2">
    <property type="entry name" value="ACETYLGLUCOSAMINYLTRANSFERASE"/>
    <property type="match status" value="1"/>
</dbReference>
<evidence type="ECO:0000256" key="4">
    <source>
        <dbReference type="ARBA" id="ARBA00023157"/>
    </source>
</evidence>
<dbReference type="AlphaFoldDB" id="A0A9P8WEA4"/>
<dbReference type="EMBL" id="JAGPYM010000003">
    <property type="protein sequence ID" value="KAH6897419.1"/>
    <property type="molecule type" value="Genomic_DNA"/>
</dbReference>
<keyword evidence="4" id="KW-1015">Disulfide bond</keyword>
<dbReference type="Proteomes" id="UP000777438">
    <property type="component" value="Unassembled WGS sequence"/>
</dbReference>
<dbReference type="InterPro" id="IPR029044">
    <property type="entry name" value="Nucleotide-diphossugar_trans"/>
</dbReference>
<organism evidence="7 8">
    <name type="scientific">Thelonectria olida</name>
    <dbReference type="NCBI Taxonomy" id="1576542"/>
    <lineage>
        <taxon>Eukaryota</taxon>
        <taxon>Fungi</taxon>
        <taxon>Dikarya</taxon>
        <taxon>Ascomycota</taxon>
        <taxon>Pezizomycotina</taxon>
        <taxon>Sordariomycetes</taxon>
        <taxon>Hypocreomycetidae</taxon>
        <taxon>Hypocreales</taxon>
        <taxon>Nectriaceae</taxon>
        <taxon>Thelonectria</taxon>
    </lineage>
</organism>
<dbReference type="Pfam" id="PF09258">
    <property type="entry name" value="Glyco_transf_64"/>
    <property type="match status" value="1"/>
</dbReference>
<evidence type="ECO:0000256" key="5">
    <source>
        <dbReference type="SAM" id="Phobius"/>
    </source>
</evidence>
<keyword evidence="3 5" id="KW-0472">Membrane</keyword>
<comment type="subcellular location">
    <subcellularLocation>
        <location evidence="1">Membrane</location>
    </subcellularLocation>
</comment>
<dbReference type="Gene3D" id="3.90.550.10">
    <property type="entry name" value="Spore Coat Polysaccharide Biosynthesis Protein SpsA, Chain A"/>
    <property type="match status" value="1"/>
</dbReference>
<feature type="transmembrane region" description="Helical" evidence="5">
    <location>
        <begin position="25"/>
        <end position="45"/>
    </location>
</feature>
<accession>A0A9P8WEA4</accession>
<comment type="caution">
    <text evidence="7">The sequence shown here is derived from an EMBL/GenBank/DDBJ whole genome shotgun (WGS) entry which is preliminary data.</text>
</comment>
<gene>
    <name evidence="7" type="ORF">B0T10DRAFT_476788</name>
</gene>
<keyword evidence="8" id="KW-1185">Reference proteome</keyword>
<reference evidence="7 8" key="1">
    <citation type="journal article" date="2021" name="Nat. Commun.">
        <title>Genetic determinants of endophytism in the Arabidopsis root mycobiome.</title>
        <authorList>
            <person name="Mesny F."/>
            <person name="Miyauchi S."/>
            <person name="Thiergart T."/>
            <person name="Pickel B."/>
            <person name="Atanasova L."/>
            <person name="Karlsson M."/>
            <person name="Huettel B."/>
            <person name="Barry K.W."/>
            <person name="Haridas S."/>
            <person name="Chen C."/>
            <person name="Bauer D."/>
            <person name="Andreopoulos W."/>
            <person name="Pangilinan J."/>
            <person name="LaButti K."/>
            <person name="Riley R."/>
            <person name="Lipzen A."/>
            <person name="Clum A."/>
            <person name="Drula E."/>
            <person name="Henrissat B."/>
            <person name="Kohler A."/>
            <person name="Grigoriev I.V."/>
            <person name="Martin F.M."/>
            <person name="Hacquard S."/>
        </authorList>
    </citation>
    <scope>NUCLEOTIDE SEQUENCE [LARGE SCALE GENOMIC DNA]</scope>
    <source>
        <strain evidence="7 8">MPI-CAGE-CH-0241</strain>
    </source>
</reference>
<keyword evidence="5" id="KW-1133">Transmembrane helix</keyword>
<proteinExistence type="predicted"/>
<protein>
    <submittedName>
        <fullName evidence="7">Glycosyl transferase family 64 domain-containing protein</fullName>
    </submittedName>
</protein>
<name>A0A9P8WEA4_9HYPO</name>
<sequence>MALEAYLEKTKYPLELAKSRPFRRAVIILVSFSFIVVFVFSTIGFEDVEEYFLPTINYPPRVPSCVSQNITGQQDIWEEAQQKFLHLPEDKFTIVMQTYQRPKELNTTLETLLGEEIPSLHEVVIVWNDIEAKPPANFKSKHGVAVRFRVSKRNSLNEKLWPDPDYRTQAVLLSDDDVYYRPKDLEFVFQSWRKFGHNRLTGALARCSSVDKHGSFNYNFCSNRRNQDVYQMILTNLCFSHLSYLDYYSSNDTTMEAIRKYVDDGFNCEDIALNYVQSLLTGHGPLLVNGHDKYANLDPSKGISNKQGHMQARSKCLNDFAAMFECMPLVDETAHVQKGVIVM</sequence>
<dbReference type="InterPro" id="IPR004263">
    <property type="entry name" value="Exostosin"/>
</dbReference>
<dbReference type="SUPFAM" id="SSF53448">
    <property type="entry name" value="Nucleotide-diphospho-sugar transferases"/>
    <property type="match status" value="1"/>
</dbReference>
<dbReference type="InterPro" id="IPR015338">
    <property type="entry name" value="GT64_dom"/>
</dbReference>
<evidence type="ECO:0000256" key="1">
    <source>
        <dbReference type="ARBA" id="ARBA00004370"/>
    </source>
</evidence>
<evidence type="ECO:0000313" key="7">
    <source>
        <dbReference type="EMBL" id="KAH6897419.1"/>
    </source>
</evidence>
<keyword evidence="5" id="KW-0812">Transmembrane</keyword>
<evidence type="ECO:0000256" key="3">
    <source>
        <dbReference type="ARBA" id="ARBA00023136"/>
    </source>
</evidence>